<keyword evidence="4" id="KW-1185">Reference proteome</keyword>
<evidence type="ECO:0000256" key="2">
    <source>
        <dbReference type="ARBA" id="ARBA00022679"/>
    </source>
</evidence>
<accession>M7P9G5</accession>
<dbReference type="SUPFAM" id="SSF53335">
    <property type="entry name" value="S-adenosyl-L-methionine-dependent methyltransferases"/>
    <property type="match status" value="1"/>
</dbReference>
<dbReference type="PANTHER" id="PTHR13090">
    <property type="entry name" value="ARGININE-HYDROXYLASE NDUFAF5, MITOCHONDRIAL"/>
    <property type="match status" value="1"/>
</dbReference>
<dbReference type="GO" id="GO:0032259">
    <property type="term" value="P:methylation"/>
    <property type="evidence" value="ECO:0007669"/>
    <property type="project" value="UniProtKB-KW"/>
</dbReference>
<dbReference type="Proteomes" id="UP000011958">
    <property type="component" value="Unassembled WGS sequence"/>
</dbReference>
<keyword evidence="2" id="KW-0808">Transferase</keyword>
<evidence type="ECO:0000256" key="1">
    <source>
        <dbReference type="ARBA" id="ARBA00022603"/>
    </source>
</evidence>
<evidence type="ECO:0000313" key="3">
    <source>
        <dbReference type="EMBL" id="EMR10510.1"/>
    </source>
</evidence>
<dbReference type="OrthoDB" id="16816at2759"/>
<organism evidence="3 4">
    <name type="scientific">Pneumocystis murina (strain B123)</name>
    <name type="common">Mouse pneumocystis pneumonia agent</name>
    <name type="synonym">Pneumocystis carinii f. sp. muris</name>
    <dbReference type="NCBI Taxonomy" id="1069680"/>
    <lineage>
        <taxon>Eukaryota</taxon>
        <taxon>Fungi</taxon>
        <taxon>Dikarya</taxon>
        <taxon>Ascomycota</taxon>
        <taxon>Taphrinomycotina</taxon>
        <taxon>Pneumocystomycetes</taxon>
        <taxon>Pneumocystaceae</taxon>
        <taxon>Pneumocystis</taxon>
    </lineage>
</organism>
<protein>
    <recommendedName>
        <fullName evidence="5">Methyltransferase type 11 domain-containing protein</fullName>
    </recommendedName>
</protein>
<dbReference type="AlphaFoldDB" id="M7P9G5"/>
<dbReference type="eggNOG" id="KOG2940">
    <property type="taxonomic scope" value="Eukaryota"/>
</dbReference>
<gene>
    <name evidence="3" type="ORF">PNEG_01221</name>
</gene>
<dbReference type="GeneID" id="19894918"/>
<dbReference type="CDD" id="cd02440">
    <property type="entry name" value="AdoMet_MTases"/>
    <property type="match status" value="1"/>
</dbReference>
<dbReference type="STRING" id="1069680.M7P9G5"/>
<sequence>MFGFSAFKKNSMFFFSPCFHLHKKNHYFRFSLNQICRLKICLRNYLPFTVKSSKKFLVFDQNAKKKQRLRAAFDKIEAKKADYLKKEVAKRLVERLMFIKKKTKVIFDFGSGAGYIASCLSQEKNKDQFLGKIERLIMADVSEDVFDDDNLSNICDFIVEKVYINNEIPSFSENSMDIVITNLYIHWINDLLGLLKQIKYILVPDGVFLGSMFGGDTLFELRTSLQFAEQERKGGIGARVSPMADIQDIGSLLSKVGFKLITIDVEDIIVDYPDIFSLMKDLQKMGENNAIITRPHIISRDVLFAAEAIYREFYGNENGTLPCTFRVIYMIAWKPSPNQSLPLERGTGKINLKDLL</sequence>
<dbReference type="EMBL" id="AFWA02000006">
    <property type="protein sequence ID" value="EMR10510.1"/>
    <property type="molecule type" value="Genomic_DNA"/>
</dbReference>
<dbReference type="OMA" id="ITRPMDN"/>
<comment type="caution">
    <text evidence="3">The sequence shown here is derived from an EMBL/GenBank/DDBJ whole genome shotgun (WGS) entry which is preliminary data.</text>
</comment>
<dbReference type="Gene3D" id="3.40.50.150">
    <property type="entry name" value="Vaccinia Virus protein VP39"/>
    <property type="match status" value="1"/>
</dbReference>
<reference evidence="4" key="1">
    <citation type="journal article" date="2016" name="Nat. Commun.">
        <title>Genome analysis of three Pneumocystis species reveals adaptation mechanisms to life exclusively in mammalian hosts.</title>
        <authorList>
            <person name="Ma L."/>
            <person name="Chen Z."/>
            <person name="Huang D.W."/>
            <person name="Kutty G."/>
            <person name="Ishihara M."/>
            <person name="Wang H."/>
            <person name="Abouelleil A."/>
            <person name="Bishop L."/>
            <person name="Davey E."/>
            <person name="Deng R."/>
            <person name="Deng X."/>
            <person name="Fan L."/>
            <person name="Fantoni G."/>
            <person name="Fitzgerald M."/>
            <person name="Gogineni E."/>
            <person name="Goldberg J.M."/>
            <person name="Handley G."/>
            <person name="Hu X."/>
            <person name="Huber C."/>
            <person name="Jiao X."/>
            <person name="Jones K."/>
            <person name="Levin J.Z."/>
            <person name="Liu Y."/>
            <person name="Macdonald P."/>
            <person name="Melnikov A."/>
            <person name="Raley C."/>
            <person name="Sassi M."/>
            <person name="Sherman B.T."/>
            <person name="Song X."/>
            <person name="Sykes S."/>
            <person name="Tran B."/>
            <person name="Walsh L."/>
            <person name="Xia Y."/>
            <person name="Yang J."/>
            <person name="Young S."/>
            <person name="Zeng Q."/>
            <person name="Zheng X."/>
            <person name="Stephens R."/>
            <person name="Nusbaum C."/>
            <person name="Birren B.W."/>
            <person name="Azadi P."/>
            <person name="Lempicki R.A."/>
            <person name="Cuomo C.A."/>
            <person name="Kovacs J.A."/>
        </authorList>
    </citation>
    <scope>NUCLEOTIDE SEQUENCE [LARGE SCALE GENOMIC DNA]</scope>
    <source>
        <strain evidence="4">B123</strain>
    </source>
</reference>
<name>M7P9G5_PNEMU</name>
<evidence type="ECO:0008006" key="5">
    <source>
        <dbReference type="Google" id="ProtNLM"/>
    </source>
</evidence>
<dbReference type="RefSeq" id="XP_007873139.1">
    <property type="nucleotide sequence ID" value="XM_007874948.1"/>
</dbReference>
<dbReference type="GO" id="GO:0005739">
    <property type="term" value="C:mitochondrion"/>
    <property type="evidence" value="ECO:0007669"/>
    <property type="project" value="TreeGrafter"/>
</dbReference>
<dbReference type="GO" id="GO:0008168">
    <property type="term" value="F:methyltransferase activity"/>
    <property type="evidence" value="ECO:0007669"/>
    <property type="project" value="UniProtKB-KW"/>
</dbReference>
<dbReference type="InterPro" id="IPR050602">
    <property type="entry name" value="Malonyl-ACP_OMT"/>
</dbReference>
<dbReference type="InterPro" id="IPR029063">
    <property type="entry name" value="SAM-dependent_MTases_sf"/>
</dbReference>
<dbReference type="PANTHER" id="PTHR13090:SF1">
    <property type="entry name" value="ARGININE-HYDROXYLASE NDUFAF5, MITOCHONDRIAL"/>
    <property type="match status" value="1"/>
</dbReference>
<dbReference type="VEuPathDB" id="FungiDB:PNEG_01221"/>
<dbReference type="GO" id="GO:0032981">
    <property type="term" value="P:mitochondrial respiratory chain complex I assembly"/>
    <property type="evidence" value="ECO:0007669"/>
    <property type="project" value="TreeGrafter"/>
</dbReference>
<dbReference type="HOGENOM" id="CLU_046586_0_0_1"/>
<evidence type="ECO:0000313" key="4">
    <source>
        <dbReference type="Proteomes" id="UP000011958"/>
    </source>
</evidence>
<keyword evidence="1" id="KW-0489">Methyltransferase</keyword>
<dbReference type="Pfam" id="PF13489">
    <property type="entry name" value="Methyltransf_23"/>
    <property type="match status" value="1"/>
</dbReference>
<proteinExistence type="predicted"/>